<organism evidence="2 3">
    <name type="scientific">Actinomyces radicidentis</name>
    <dbReference type="NCBI Taxonomy" id="111015"/>
    <lineage>
        <taxon>Bacteria</taxon>
        <taxon>Bacillati</taxon>
        <taxon>Actinomycetota</taxon>
        <taxon>Actinomycetes</taxon>
        <taxon>Actinomycetales</taxon>
        <taxon>Actinomycetaceae</taxon>
        <taxon>Actinomyces</taxon>
    </lineage>
</organism>
<name>A0A0X8JCW5_ACTRD</name>
<dbReference type="InterPro" id="IPR000182">
    <property type="entry name" value="GNAT_dom"/>
</dbReference>
<dbReference type="STRING" id="111015.AXF14_01855"/>
<evidence type="ECO:0000313" key="2">
    <source>
        <dbReference type="EMBL" id="AMD86573.1"/>
    </source>
</evidence>
<evidence type="ECO:0000259" key="1">
    <source>
        <dbReference type="PROSITE" id="PS51186"/>
    </source>
</evidence>
<dbReference type="PROSITE" id="PS51186">
    <property type="entry name" value="GNAT"/>
    <property type="match status" value="1"/>
</dbReference>
<keyword evidence="2" id="KW-0808">Transferase</keyword>
<dbReference type="OrthoDB" id="9127144at2"/>
<accession>A0A0X8JCW5</accession>
<evidence type="ECO:0000313" key="3">
    <source>
        <dbReference type="Proteomes" id="UP000065220"/>
    </source>
</evidence>
<dbReference type="CDD" id="cd04301">
    <property type="entry name" value="NAT_SF"/>
    <property type="match status" value="1"/>
</dbReference>
<protein>
    <submittedName>
        <fullName evidence="2">GNAT family acetyltransferase</fullName>
    </submittedName>
</protein>
<proteinExistence type="predicted"/>
<dbReference type="Gene3D" id="3.40.630.30">
    <property type="match status" value="1"/>
</dbReference>
<reference evidence="3" key="1">
    <citation type="submission" date="2016-02" db="EMBL/GenBank/DDBJ databases">
        <authorList>
            <person name="Holder M.E."/>
            <person name="Ajami N.J."/>
            <person name="Petrosino J.F."/>
        </authorList>
    </citation>
    <scope>NUCLEOTIDE SEQUENCE [LARGE SCALE GENOMIC DNA]</scope>
    <source>
        <strain evidence="3">CCUG 36733</strain>
    </source>
</reference>
<dbReference type="InterPro" id="IPR016181">
    <property type="entry name" value="Acyl_CoA_acyltransferase"/>
</dbReference>
<dbReference type="GO" id="GO:0016747">
    <property type="term" value="F:acyltransferase activity, transferring groups other than amino-acyl groups"/>
    <property type="evidence" value="ECO:0007669"/>
    <property type="project" value="InterPro"/>
</dbReference>
<sequence>MRTRRVRPLTRADRWARRVYREAFPDSERLPWAALHAISLRPGIDLIAWYDDSDGARTERPSALTWTVRRPGEDLLYLFYLAVDPAARGRGVGSRLLAELSRRHPGCTVVLDVEPVVADAPNAEQRRRRLAFYERAGFRDTGLALRDATGESWPLVREAEGAPFSEEQYRALLHHLDRGLTGARLAPRD</sequence>
<dbReference type="RefSeq" id="WP_067939736.1">
    <property type="nucleotide sequence ID" value="NZ_CP014228.1"/>
</dbReference>
<dbReference type="SUPFAM" id="SSF55729">
    <property type="entry name" value="Acyl-CoA N-acyltransferases (Nat)"/>
    <property type="match status" value="1"/>
</dbReference>
<feature type="domain" description="N-acetyltransferase" evidence="1">
    <location>
        <begin position="4"/>
        <end position="160"/>
    </location>
</feature>
<keyword evidence="3" id="KW-1185">Reference proteome</keyword>
<gene>
    <name evidence="2" type="ORF">AXF14_01855</name>
</gene>
<dbReference type="EMBL" id="CP014228">
    <property type="protein sequence ID" value="AMD86573.1"/>
    <property type="molecule type" value="Genomic_DNA"/>
</dbReference>
<dbReference type="Pfam" id="PF13508">
    <property type="entry name" value="Acetyltransf_7"/>
    <property type="match status" value="1"/>
</dbReference>
<dbReference type="Proteomes" id="UP000065220">
    <property type="component" value="Chromosome"/>
</dbReference>
<dbReference type="AlphaFoldDB" id="A0A0X8JCW5"/>
<dbReference type="KEGG" id="ard:AXF14_01855"/>